<reference evidence="1" key="1">
    <citation type="submission" date="2018-02" db="EMBL/GenBank/DDBJ databases">
        <title>Rhizophora mucronata_Transcriptome.</title>
        <authorList>
            <person name="Meera S.P."/>
            <person name="Sreeshan A."/>
            <person name="Augustine A."/>
        </authorList>
    </citation>
    <scope>NUCLEOTIDE SEQUENCE</scope>
    <source>
        <tissue evidence="1">Leaf</tissue>
    </source>
</reference>
<name>A0A2P2PLQ0_RHIMU</name>
<proteinExistence type="predicted"/>
<dbReference type="AlphaFoldDB" id="A0A2P2PLQ0"/>
<organism evidence="1">
    <name type="scientific">Rhizophora mucronata</name>
    <name type="common">Asiatic mangrove</name>
    <dbReference type="NCBI Taxonomy" id="61149"/>
    <lineage>
        <taxon>Eukaryota</taxon>
        <taxon>Viridiplantae</taxon>
        <taxon>Streptophyta</taxon>
        <taxon>Embryophyta</taxon>
        <taxon>Tracheophyta</taxon>
        <taxon>Spermatophyta</taxon>
        <taxon>Magnoliopsida</taxon>
        <taxon>eudicotyledons</taxon>
        <taxon>Gunneridae</taxon>
        <taxon>Pentapetalae</taxon>
        <taxon>rosids</taxon>
        <taxon>fabids</taxon>
        <taxon>Malpighiales</taxon>
        <taxon>Rhizophoraceae</taxon>
        <taxon>Rhizophora</taxon>
    </lineage>
</organism>
<accession>A0A2P2PLQ0</accession>
<sequence length="21" mass="2443">MVHAFWQALVTSARDRSTRIP</sequence>
<dbReference type="EMBL" id="GGEC01075188">
    <property type="protein sequence ID" value="MBX55672.1"/>
    <property type="molecule type" value="Transcribed_RNA"/>
</dbReference>
<protein>
    <submittedName>
        <fullName evidence="1">Uncharacterized protein</fullName>
    </submittedName>
</protein>
<evidence type="ECO:0000313" key="1">
    <source>
        <dbReference type="EMBL" id="MBX55672.1"/>
    </source>
</evidence>